<feature type="compositionally biased region" description="Basic and acidic residues" evidence="1">
    <location>
        <begin position="66"/>
        <end position="85"/>
    </location>
</feature>
<dbReference type="AlphaFoldDB" id="A0AA38U625"/>
<comment type="caution">
    <text evidence="2">The sequence shown here is derived from an EMBL/GenBank/DDBJ whole genome shotgun (WGS) entry which is preliminary data.</text>
</comment>
<sequence>MTTGENVGDVSARCQKIVDDANAGRITLDDAQAKLQAEGISDSVLNSFLIQLQKPTAESGGVSASESDRGKTPEGLDENQREDFRKKRAEILGSRGTGAEGPGRTEGQAGSSNRQAGNDGVDGASGMASAGPDHEVQAFESNVLAQQLKAIRRLVSSDSGSISASTLDSLPHLREKASSSGDHHVDETLRTKRIYLNEQNLDALIDLFQNEYVSFEKLLAGIDPSYDHQDEGKDFGAGYTLVKTDHLSAKKPVTTESDWNRAFGAWKNGVLQAYPHRESELSSYESGISNLFRNFAHDPSIPIRADHEVRERYHKSPFRLDDSNRTQAAVMALVHRTSTGTRTKRLSDSNSSSRPSKRSGGAICLNWNSARCDDPCINGRRHGTCSVCRGKHRAYESTECKTEFLARRSRNAADRESGAGGPSRA</sequence>
<dbReference type="Proteomes" id="UP001163846">
    <property type="component" value="Unassembled WGS sequence"/>
</dbReference>
<protein>
    <submittedName>
        <fullName evidence="2">Uncharacterized protein</fullName>
    </submittedName>
</protein>
<name>A0AA38U625_9AGAR</name>
<gene>
    <name evidence="2" type="ORF">F5878DRAFT_548414</name>
</gene>
<reference evidence="2" key="1">
    <citation type="submission" date="2022-08" db="EMBL/GenBank/DDBJ databases">
        <authorList>
            <consortium name="DOE Joint Genome Institute"/>
            <person name="Min B."/>
            <person name="Riley R."/>
            <person name="Sierra-Patev S."/>
            <person name="Naranjo-Ortiz M."/>
            <person name="Looney B."/>
            <person name="Konkel Z."/>
            <person name="Slot J.C."/>
            <person name="Sakamoto Y."/>
            <person name="Steenwyk J.L."/>
            <person name="Rokas A."/>
            <person name="Carro J."/>
            <person name="Camarero S."/>
            <person name="Ferreira P."/>
            <person name="Molpeceres G."/>
            <person name="Ruiz-Duenas F.J."/>
            <person name="Serrano A."/>
            <person name="Henrissat B."/>
            <person name="Drula E."/>
            <person name="Hughes K.W."/>
            <person name="Mata J.L."/>
            <person name="Ishikawa N.K."/>
            <person name="Vargas-Isla R."/>
            <person name="Ushijima S."/>
            <person name="Smith C.A."/>
            <person name="Ahrendt S."/>
            <person name="Andreopoulos W."/>
            <person name="He G."/>
            <person name="Labutti K."/>
            <person name="Lipzen A."/>
            <person name="Ng V."/>
            <person name="Sandor L."/>
            <person name="Barry K."/>
            <person name="Martinez A.T."/>
            <person name="Xiao Y."/>
            <person name="Gibbons J.G."/>
            <person name="Terashima K."/>
            <person name="Hibbett D.S."/>
            <person name="Grigoriev I.V."/>
        </authorList>
    </citation>
    <scope>NUCLEOTIDE SEQUENCE</scope>
    <source>
        <strain evidence="2">TFB9207</strain>
    </source>
</reference>
<dbReference type="EMBL" id="MU807014">
    <property type="protein sequence ID" value="KAJ3832275.1"/>
    <property type="molecule type" value="Genomic_DNA"/>
</dbReference>
<feature type="region of interest" description="Disordered" evidence="1">
    <location>
        <begin position="55"/>
        <end position="132"/>
    </location>
</feature>
<evidence type="ECO:0000256" key="1">
    <source>
        <dbReference type="SAM" id="MobiDB-lite"/>
    </source>
</evidence>
<proteinExistence type="predicted"/>
<evidence type="ECO:0000313" key="3">
    <source>
        <dbReference type="Proteomes" id="UP001163846"/>
    </source>
</evidence>
<accession>A0AA38U625</accession>
<organism evidence="2 3">
    <name type="scientific">Lentinula raphanica</name>
    <dbReference type="NCBI Taxonomy" id="153919"/>
    <lineage>
        <taxon>Eukaryota</taxon>
        <taxon>Fungi</taxon>
        <taxon>Dikarya</taxon>
        <taxon>Basidiomycota</taxon>
        <taxon>Agaricomycotina</taxon>
        <taxon>Agaricomycetes</taxon>
        <taxon>Agaricomycetidae</taxon>
        <taxon>Agaricales</taxon>
        <taxon>Marasmiineae</taxon>
        <taxon>Omphalotaceae</taxon>
        <taxon>Lentinula</taxon>
    </lineage>
</organism>
<evidence type="ECO:0000313" key="2">
    <source>
        <dbReference type="EMBL" id="KAJ3832275.1"/>
    </source>
</evidence>
<keyword evidence="3" id="KW-1185">Reference proteome</keyword>
<feature type="region of interest" description="Disordered" evidence="1">
    <location>
        <begin position="337"/>
        <end position="359"/>
    </location>
</feature>